<dbReference type="InterPro" id="IPR018247">
    <property type="entry name" value="EF_Hand_1_Ca_BS"/>
</dbReference>
<keyword evidence="2 5" id="KW-0645">Protease</keyword>
<evidence type="ECO:0000256" key="1">
    <source>
        <dbReference type="ARBA" id="ARBA00011073"/>
    </source>
</evidence>
<comment type="similarity">
    <text evidence="1 5">Belongs to the peptidase S8 family.</text>
</comment>
<dbReference type="GO" id="GO:0006508">
    <property type="term" value="P:proteolysis"/>
    <property type="evidence" value="ECO:0007669"/>
    <property type="project" value="UniProtKB-KW"/>
</dbReference>
<dbReference type="PROSITE" id="PS00330">
    <property type="entry name" value="HEMOLYSIN_CALCIUM"/>
    <property type="match status" value="2"/>
</dbReference>
<evidence type="ECO:0000256" key="3">
    <source>
        <dbReference type="ARBA" id="ARBA00022801"/>
    </source>
</evidence>
<feature type="active site" description="Charge relay system" evidence="5">
    <location>
        <position position="285"/>
    </location>
</feature>
<name>A0A6P0CI84_9RHOB</name>
<dbReference type="InterPro" id="IPR050131">
    <property type="entry name" value="Peptidase_S8_subtilisin-like"/>
</dbReference>
<evidence type="ECO:0000256" key="4">
    <source>
        <dbReference type="ARBA" id="ARBA00022825"/>
    </source>
</evidence>
<organism evidence="9 10">
    <name type="scientific">Sulfitobacter sediminilitoris</name>
    <dbReference type="NCBI Taxonomy" id="2698830"/>
    <lineage>
        <taxon>Bacteria</taxon>
        <taxon>Pseudomonadati</taxon>
        <taxon>Pseudomonadota</taxon>
        <taxon>Alphaproteobacteria</taxon>
        <taxon>Rhodobacterales</taxon>
        <taxon>Roseobacteraceae</taxon>
        <taxon>Sulfitobacter</taxon>
    </lineage>
</organism>
<dbReference type="PROSITE" id="PS00137">
    <property type="entry name" value="SUBTILASE_HIS"/>
    <property type="match status" value="1"/>
</dbReference>
<evidence type="ECO:0000259" key="7">
    <source>
        <dbReference type="Pfam" id="PF00082"/>
    </source>
</evidence>
<feature type="active site" description="Charge relay system" evidence="5">
    <location>
        <position position="164"/>
    </location>
</feature>
<feature type="compositionally biased region" description="Acidic residues" evidence="6">
    <location>
        <begin position="753"/>
        <end position="768"/>
    </location>
</feature>
<dbReference type="SUPFAM" id="SSF52743">
    <property type="entry name" value="Subtilisin-like"/>
    <property type="match status" value="1"/>
</dbReference>
<gene>
    <name evidence="9" type="ORF">GV827_21975</name>
</gene>
<dbReference type="Pfam" id="PF00353">
    <property type="entry name" value="HemolysinCabind"/>
    <property type="match status" value="2"/>
</dbReference>
<dbReference type="Pfam" id="PF00082">
    <property type="entry name" value="Peptidase_S8"/>
    <property type="match status" value="1"/>
</dbReference>
<evidence type="ECO:0000313" key="10">
    <source>
        <dbReference type="Proteomes" id="UP000468591"/>
    </source>
</evidence>
<dbReference type="InterPro" id="IPR015500">
    <property type="entry name" value="Peptidase_S8_subtilisin-rel"/>
</dbReference>
<evidence type="ECO:0000256" key="5">
    <source>
        <dbReference type="PROSITE-ProRule" id="PRU01240"/>
    </source>
</evidence>
<sequence>MTQDIIRTLPQPDQGPSNAPGRYQVLVKLAPGDRAGIPEAVLEQFNGRFEKFALRASDILSEDGSAVLVLSFPDRVPEAAVLRMLEARPNVELAELDSQVQVSLASSDTLYTDGIMWGMYGPAGDGIGAADNTFGSRADVAWANAQVSADGRVGDMNTVVGVIDSGIDPLHPDLYLNIWINQNEIPTGLAVDGDGDGVITFRDLNQTDGTGAYVNTVSDINGNGYIDADDILRDSRWANGVDNDSNGYTDDLFGWDFYGNDNRPFEAYRDDPARFPDRNPSDSYHGTHVAGTIGASANGAGVVGVTWDVQMMPLRFIGPNGTGNTSDAVMALNYYASLGQAHGGLNFVGTNNSWGGSTPLTTLETSIQAAGNLGHLFVAAAGNDTQNNDTAGSYPANFEITSVFNGQLYDPVISVASIESDGALSSFSNYGATSVDLGAPGGRIASVFSGDDYFGEYTYVYLDGTSMAAPHVMGALALLSSEYPDLSPAQLRETLLARAAPTTSLDGITVTGARLDVGAMVEDGSVSVLAEPQGAPQIYIESKPVPWGFGAVHLYLVYRDAYGVEWNTRSGPEGNIFNFGDLILEVNEPLEDSSDARGNLTPEERNSTLLDLGALTADEAWARIVKYGWDLHDRAFNYDLDGINSNATIGALLEAIGLDPDTNLPTGITDTQAVGFDSYPDMVADVAPPTDGIFRGTEGADVFTGIQIDEVIWGLGGADEIYGGDSSDPYNNGRTGNDTILGGSGNDTIFGGDGDDEITGGEGDDDVDGQTGDDTFIDGLGSDTYIGGQGTDTVRFALAQSAYAFSLNTSGALLVQAGGETDTVDATVESFAFLDGVADFDGLLNPDLSAGNVAASDTSPTVNDTITVTYDITNTGNAAAVDTTAGIYLSTDNIITSSDTLLGTEVSTASNLAGAVDSESVSVVLPELAAGTYYIGVIADVDNDETGESDETNNASPAPVEITLQPDLSVNVQRVDGTSYVSPNGMREGTTISRGVDMAGAIVTATYTDGTSETLTWQALDPYTFGGATGTEIDMSFGFESHQLTTTKRLASFEIDLQPSASVWDTTAADETQDPLAASTPGTSYGFPFEFVSGEGPLAGTVGVTYSDIVNLDGRPADGDLYATMLVDFTGLDGGGLLGTVEWNSDMDPLSVAGDLVPAVDFDLVLGALETGSYGRNFNGTSDSDGLIRAGFTGTTEDLV</sequence>
<feature type="region of interest" description="Disordered" evidence="6">
    <location>
        <begin position="1"/>
        <end position="20"/>
    </location>
</feature>
<feature type="active site" description="Charge relay system" evidence="5">
    <location>
        <position position="466"/>
    </location>
</feature>
<dbReference type="InterPro" id="IPR018511">
    <property type="entry name" value="Hemolysin-typ_Ca-bd_CS"/>
</dbReference>
<dbReference type="Proteomes" id="UP000468591">
    <property type="component" value="Unassembled WGS sequence"/>
</dbReference>
<evidence type="ECO:0000256" key="2">
    <source>
        <dbReference type="ARBA" id="ARBA00022670"/>
    </source>
</evidence>
<dbReference type="Gene3D" id="2.150.10.10">
    <property type="entry name" value="Serralysin-like metalloprotease, C-terminal"/>
    <property type="match status" value="1"/>
</dbReference>
<dbReference type="PANTHER" id="PTHR43806">
    <property type="entry name" value="PEPTIDASE S8"/>
    <property type="match status" value="1"/>
</dbReference>
<reference evidence="9 10" key="1">
    <citation type="submission" date="2020-01" db="EMBL/GenBank/DDBJ databases">
        <title>Sulfitobacter sediminilitoris sp. nov., isolated from a tidal flat.</title>
        <authorList>
            <person name="Park S."/>
            <person name="Yoon J.-H."/>
        </authorList>
    </citation>
    <scope>NUCLEOTIDE SEQUENCE [LARGE SCALE GENOMIC DNA]</scope>
    <source>
        <strain evidence="9 10">JBTF-M27</strain>
    </source>
</reference>
<feature type="domain" description="Peptidase S8/S53" evidence="7">
    <location>
        <begin position="157"/>
        <end position="499"/>
    </location>
</feature>
<evidence type="ECO:0000313" key="9">
    <source>
        <dbReference type="EMBL" id="NEK25038.1"/>
    </source>
</evidence>
<dbReference type="InterPro" id="IPR013783">
    <property type="entry name" value="Ig-like_fold"/>
</dbReference>
<dbReference type="PROSITE" id="PS51892">
    <property type="entry name" value="SUBTILASE"/>
    <property type="match status" value="1"/>
</dbReference>
<protein>
    <submittedName>
        <fullName evidence="9">S8 family serine peptidase</fullName>
    </submittedName>
</protein>
<feature type="non-terminal residue" evidence="9">
    <location>
        <position position="1200"/>
    </location>
</feature>
<dbReference type="InterPro" id="IPR034204">
    <property type="entry name" value="PfSUB1-like_cat_dom"/>
</dbReference>
<dbReference type="Gene3D" id="2.60.40.10">
    <property type="entry name" value="Immunoglobulins"/>
    <property type="match status" value="1"/>
</dbReference>
<dbReference type="RefSeq" id="WP_164356261.1">
    <property type="nucleotide sequence ID" value="NZ_JAABNT010000034.1"/>
</dbReference>
<dbReference type="Pfam" id="PF07705">
    <property type="entry name" value="CARDB"/>
    <property type="match status" value="1"/>
</dbReference>
<dbReference type="PANTHER" id="PTHR43806:SF11">
    <property type="entry name" value="CEREVISIN-RELATED"/>
    <property type="match status" value="1"/>
</dbReference>
<evidence type="ECO:0000256" key="6">
    <source>
        <dbReference type="SAM" id="MobiDB-lite"/>
    </source>
</evidence>
<dbReference type="PRINTS" id="PR00313">
    <property type="entry name" value="CABNDNGRPT"/>
</dbReference>
<dbReference type="InterPro" id="IPR023827">
    <property type="entry name" value="Peptidase_S8_Asp-AS"/>
</dbReference>
<dbReference type="PROSITE" id="PS00136">
    <property type="entry name" value="SUBTILASE_ASP"/>
    <property type="match status" value="1"/>
</dbReference>
<keyword evidence="10" id="KW-1185">Reference proteome</keyword>
<dbReference type="PROSITE" id="PS00018">
    <property type="entry name" value="EF_HAND_1"/>
    <property type="match status" value="2"/>
</dbReference>
<dbReference type="GO" id="GO:0005509">
    <property type="term" value="F:calcium ion binding"/>
    <property type="evidence" value="ECO:0007669"/>
    <property type="project" value="InterPro"/>
</dbReference>
<feature type="region of interest" description="Disordered" evidence="6">
    <location>
        <begin position="726"/>
        <end position="774"/>
    </location>
</feature>
<dbReference type="EMBL" id="JAABNT010000034">
    <property type="protein sequence ID" value="NEK25038.1"/>
    <property type="molecule type" value="Genomic_DNA"/>
</dbReference>
<dbReference type="SUPFAM" id="SSF51120">
    <property type="entry name" value="beta-Roll"/>
    <property type="match status" value="1"/>
</dbReference>
<dbReference type="AlphaFoldDB" id="A0A6P0CI84"/>
<dbReference type="InterPro" id="IPR000209">
    <property type="entry name" value="Peptidase_S8/S53_dom"/>
</dbReference>
<comment type="caution">
    <text evidence="9">The sequence shown here is derived from an EMBL/GenBank/DDBJ whole genome shotgun (WGS) entry which is preliminary data.</text>
</comment>
<dbReference type="Gene3D" id="3.40.50.200">
    <property type="entry name" value="Peptidase S8/S53 domain"/>
    <property type="match status" value="1"/>
</dbReference>
<evidence type="ECO:0000259" key="8">
    <source>
        <dbReference type="Pfam" id="PF07705"/>
    </source>
</evidence>
<dbReference type="InterPro" id="IPR001343">
    <property type="entry name" value="Hemolysn_Ca-bd"/>
</dbReference>
<dbReference type="InterPro" id="IPR011635">
    <property type="entry name" value="CARDB"/>
</dbReference>
<proteinExistence type="inferred from homology"/>
<feature type="compositionally biased region" description="Polar residues" evidence="6">
    <location>
        <begin position="728"/>
        <end position="738"/>
    </location>
</feature>
<feature type="domain" description="CARDB" evidence="8">
    <location>
        <begin position="846"/>
        <end position="955"/>
    </location>
</feature>
<keyword evidence="3 5" id="KW-0378">Hydrolase</keyword>
<dbReference type="InterPro" id="IPR011049">
    <property type="entry name" value="Serralysin-like_metalloprot_C"/>
</dbReference>
<dbReference type="InterPro" id="IPR036852">
    <property type="entry name" value="Peptidase_S8/S53_dom_sf"/>
</dbReference>
<dbReference type="PRINTS" id="PR00723">
    <property type="entry name" value="SUBTILISIN"/>
</dbReference>
<dbReference type="CDD" id="cd07473">
    <property type="entry name" value="Peptidases_S8_Subtilisin_like"/>
    <property type="match status" value="1"/>
</dbReference>
<keyword evidence="4 5" id="KW-0720">Serine protease</keyword>
<dbReference type="GO" id="GO:0004252">
    <property type="term" value="F:serine-type endopeptidase activity"/>
    <property type="evidence" value="ECO:0007669"/>
    <property type="project" value="UniProtKB-UniRule"/>
</dbReference>
<dbReference type="InterPro" id="IPR022398">
    <property type="entry name" value="Peptidase_S8_His-AS"/>
</dbReference>
<accession>A0A6P0CI84</accession>